<dbReference type="SMART" id="SM00862">
    <property type="entry name" value="Trans_reg_C"/>
    <property type="match status" value="1"/>
</dbReference>
<evidence type="ECO:0000313" key="6">
    <source>
        <dbReference type="EMBL" id="MFC6012023.1"/>
    </source>
</evidence>
<comment type="similarity">
    <text evidence="1">Belongs to the AfsR/DnrI/RedD regulatory family.</text>
</comment>
<dbReference type="SUPFAM" id="SSF46894">
    <property type="entry name" value="C-terminal effector domain of the bipartite response regulators"/>
    <property type="match status" value="1"/>
</dbReference>
<accession>A0ABW1JU78</accession>
<sequence>MRFGVLGSLAVWTEDGQPVRIPELKVRVLLGALLVEPGRVVPADRLVEQLWGTALPANPAGSLQTRASQLRRVLEDAEAGGRGLLVSRSPGYLLDVAEGSVDSQVFHQLLHRARAADDIGARATLLAEALGLWRGAALADLADHDFARIPVSRWEEQRLTAVEEHARARIALGEHDQVADELGALTEEHPLRERLRGAHMLALYRSGRHGEALDSYRRLREHLAEELGLDPSPELVALHRAVLEQDPALGASVRPVLAAPVPPRRGLPVPATSLIGREDDLAAIAELVGARRLVTLTGPGGVGKTRLALATAAAQVVRDGVLFVELAGLCLDSDTGGAVQTLTEVVAAAFEVRDDSAGSSPFPLPDSGTQLTHLVEAIRAEEVLLVLDNGEHVAEAAAIVVSRLLAAVPGLRVLVTSQVPLNIAGEYVYSVAPLTVPALPRDTRQVSTDSLAAAHDSRHVADARQVSTDNRSAAHDSRHVADARQVSTDSRPAAHDSRHVAVAARAGTDARIDAESAPAVRLFVERTRATLPDFTVTEDNAAAIATIVAHLDGLPLALELAATRVRALGVHVLAERIEDRFTLLSAGYRDAPDRQRTLRAVIDWSWELLDEPERAVLRRLSAHADGATLESAEAVCAGGAVARVEVAESLARLVDRSLIITPAADARPRYRLLKSVAAYASEQLTDSGEDADTRLRHLAYYVAVAEEADRHLRSTDQRRWLARLDAESADLRRALDTARATARSEDALRLVNALAWYWVMRGRLTEGIRSLGIALSVPSEHHSTAHRVADLWRRALRLGAGITVDLPPEPPTAVTPHGDGDGPTGPATPSPRTDGDRPAVTATPSGTEVDRHASTPSPDRLSLPELRARWYLAHTHSGFAAHQGMDDAHVLRKAFADNGDDWGVAAASASLAREAFGHGDLAGLRDNAERAREIFARTGDRWGLGIAGFLLGGYAEVTGDLDAARAHHRAALSTAEELGLWNEVGERLTSLGRIALLRGDLERSAELHERARRIAVGQGHLVGEESAVLGLGLVARRRGDLAAAREHLGAWLDWHLRAGSHFGAALILAELGFTAELAGEATEAEALHLRGLASALPTGDPRAHALALEGLAGSRSLAGHSVRAAHLLGAADALRRSTGAPLPAAERADVDRIEARIRTDLGAARFAAEFDHGHHLDPLTLATPSSRP</sequence>
<dbReference type="InterPro" id="IPR027417">
    <property type="entry name" value="P-loop_NTPase"/>
</dbReference>
<dbReference type="PANTHER" id="PTHR47691:SF3">
    <property type="entry name" value="HTH-TYPE TRANSCRIPTIONAL REGULATOR RV0890C-RELATED"/>
    <property type="match status" value="1"/>
</dbReference>
<organism evidence="6 7">
    <name type="scientific">Nocardia lasii</name>
    <dbReference type="NCBI Taxonomy" id="1616107"/>
    <lineage>
        <taxon>Bacteria</taxon>
        <taxon>Bacillati</taxon>
        <taxon>Actinomycetota</taxon>
        <taxon>Actinomycetes</taxon>
        <taxon>Mycobacteriales</taxon>
        <taxon>Nocardiaceae</taxon>
        <taxon>Nocardia</taxon>
    </lineage>
</organism>
<feature type="compositionally biased region" description="Basic and acidic residues" evidence="4">
    <location>
        <begin position="472"/>
        <end position="482"/>
    </location>
</feature>
<reference evidence="7" key="1">
    <citation type="journal article" date="2019" name="Int. J. Syst. Evol. Microbiol.">
        <title>The Global Catalogue of Microorganisms (GCM) 10K type strain sequencing project: providing services to taxonomists for standard genome sequencing and annotation.</title>
        <authorList>
            <consortium name="The Broad Institute Genomics Platform"/>
            <consortium name="The Broad Institute Genome Sequencing Center for Infectious Disease"/>
            <person name="Wu L."/>
            <person name="Ma J."/>
        </authorList>
    </citation>
    <scope>NUCLEOTIDE SEQUENCE [LARGE SCALE GENOMIC DNA]</scope>
    <source>
        <strain evidence="7">CCUG 36956</strain>
    </source>
</reference>
<name>A0ABW1JU78_9NOCA</name>
<dbReference type="Pfam" id="PF03704">
    <property type="entry name" value="BTAD"/>
    <property type="match status" value="1"/>
</dbReference>
<keyword evidence="7" id="KW-1185">Reference proteome</keyword>
<feature type="domain" description="OmpR/PhoB-type" evidence="5">
    <location>
        <begin position="1"/>
        <end position="96"/>
    </location>
</feature>
<evidence type="ECO:0000256" key="4">
    <source>
        <dbReference type="SAM" id="MobiDB-lite"/>
    </source>
</evidence>
<dbReference type="Pfam" id="PF25872">
    <property type="entry name" value="HTH_77"/>
    <property type="match status" value="1"/>
</dbReference>
<proteinExistence type="inferred from homology"/>
<dbReference type="Gene3D" id="3.40.50.300">
    <property type="entry name" value="P-loop containing nucleotide triphosphate hydrolases"/>
    <property type="match status" value="1"/>
</dbReference>
<protein>
    <submittedName>
        <fullName evidence="6">BTAD domain-containing putative transcriptional regulator</fullName>
    </submittedName>
</protein>
<evidence type="ECO:0000259" key="5">
    <source>
        <dbReference type="PROSITE" id="PS51755"/>
    </source>
</evidence>
<feature type="DNA-binding region" description="OmpR/PhoB-type" evidence="3">
    <location>
        <begin position="1"/>
        <end position="96"/>
    </location>
</feature>
<evidence type="ECO:0000256" key="2">
    <source>
        <dbReference type="ARBA" id="ARBA00023125"/>
    </source>
</evidence>
<dbReference type="InterPro" id="IPR058852">
    <property type="entry name" value="HTH_77"/>
</dbReference>
<dbReference type="CDD" id="cd15831">
    <property type="entry name" value="BTAD"/>
    <property type="match status" value="1"/>
</dbReference>
<dbReference type="EMBL" id="JBHSQN010000009">
    <property type="protein sequence ID" value="MFC6012023.1"/>
    <property type="molecule type" value="Genomic_DNA"/>
</dbReference>
<evidence type="ECO:0000256" key="3">
    <source>
        <dbReference type="PROSITE-ProRule" id="PRU01091"/>
    </source>
</evidence>
<dbReference type="Gene3D" id="1.10.10.10">
    <property type="entry name" value="Winged helix-like DNA-binding domain superfamily/Winged helix DNA-binding domain"/>
    <property type="match status" value="1"/>
</dbReference>
<dbReference type="PANTHER" id="PTHR47691">
    <property type="entry name" value="REGULATOR-RELATED"/>
    <property type="match status" value="1"/>
</dbReference>
<dbReference type="PRINTS" id="PR00364">
    <property type="entry name" value="DISEASERSIST"/>
</dbReference>
<dbReference type="InterPro" id="IPR011990">
    <property type="entry name" value="TPR-like_helical_dom_sf"/>
</dbReference>
<comment type="caution">
    <text evidence="6">The sequence shown here is derived from an EMBL/GenBank/DDBJ whole genome shotgun (WGS) entry which is preliminary data.</text>
</comment>
<dbReference type="InterPro" id="IPR001867">
    <property type="entry name" value="OmpR/PhoB-type_DNA-bd"/>
</dbReference>
<evidence type="ECO:0000313" key="7">
    <source>
        <dbReference type="Proteomes" id="UP001596223"/>
    </source>
</evidence>
<gene>
    <name evidence="6" type="ORF">ACFP3H_13275</name>
</gene>
<dbReference type="Pfam" id="PF00486">
    <property type="entry name" value="Trans_reg_C"/>
    <property type="match status" value="1"/>
</dbReference>
<dbReference type="PROSITE" id="PS51755">
    <property type="entry name" value="OMPR_PHOB"/>
    <property type="match status" value="1"/>
</dbReference>
<dbReference type="Proteomes" id="UP001596223">
    <property type="component" value="Unassembled WGS sequence"/>
</dbReference>
<dbReference type="SMART" id="SM01043">
    <property type="entry name" value="BTAD"/>
    <property type="match status" value="1"/>
</dbReference>
<dbReference type="RefSeq" id="WP_378604819.1">
    <property type="nucleotide sequence ID" value="NZ_JBHSQN010000009.1"/>
</dbReference>
<dbReference type="SUPFAM" id="SSF52540">
    <property type="entry name" value="P-loop containing nucleoside triphosphate hydrolases"/>
    <property type="match status" value="1"/>
</dbReference>
<dbReference type="InterPro" id="IPR016032">
    <property type="entry name" value="Sig_transdc_resp-reg_C-effctor"/>
</dbReference>
<evidence type="ECO:0000256" key="1">
    <source>
        <dbReference type="ARBA" id="ARBA00005820"/>
    </source>
</evidence>
<feature type="region of interest" description="Disordered" evidence="4">
    <location>
        <begin position="803"/>
        <end position="861"/>
    </location>
</feature>
<dbReference type="SUPFAM" id="SSF48452">
    <property type="entry name" value="TPR-like"/>
    <property type="match status" value="2"/>
</dbReference>
<dbReference type="Gene3D" id="1.25.40.10">
    <property type="entry name" value="Tetratricopeptide repeat domain"/>
    <property type="match status" value="3"/>
</dbReference>
<dbReference type="InterPro" id="IPR036388">
    <property type="entry name" value="WH-like_DNA-bd_sf"/>
</dbReference>
<keyword evidence="2 3" id="KW-0238">DNA-binding</keyword>
<dbReference type="InterPro" id="IPR005158">
    <property type="entry name" value="BTAD"/>
</dbReference>
<feature type="region of interest" description="Disordered" evidence="4">
    <location>
        <begin position="452"/>
        <end position="499"/>
    </location>
</feature>